<evidence type="ECO:0000256" key="11">
    <source>
        <dbReference type="ARBA" id="ARBA00023136"/>
    </source>
</evidence>
<evidence type="ECO:0000256" key="10">
    <source>
        <dbReference type="ARBA" id="ARBA00022989"/>
    </source>
</evidence>
<dbReference type="PRINTS" id="PR00205">
    <property type="entry name" value="CADHERIN"/>
</dbReference>
<dbReference type="InterPro" id="IPR020894">
    <property type="entry name" value="Cadherin_CS"/>
</dbReference>
<evidence type="ECO:0000256" key="7">
    <source>
        <dbReference type="ARBA" id="ARBA00022737"/>
    </source>
</evidence>
<evidence type="ECO:0000256" key="13">
    <source>
        <dbReference type="ARBA" id="ARBA00041040"/>
    </source>
</evidence>
<dbReference type="FunFam" id="2.60.40.60:FF:000011">
    <property type="entry name" value="Cadherin 1"/>
    <property type="match status" value="1"/>
</dbReference>
<organism evidence="19 20">
    <name type="scientific">Tursiops truncatus</name>
    <name type="common">Atlantic bottle-nosed dolphin</name>
    <name type="synonym">Delphinus truncatus</name>
    <dbReference type="NCBI Taxonomy" id="9739"/>
    <lineage>
        <taxon>Eukaryota</taxon>
        <taxon>Metazoa</taxon>
        <taxon>Chordata</taxon>
        <taxon>Craniata</taxon>
        <taxon>Vertebrata</taxon>
        <taxon>Euteleostomi</taxon>
        <taxon>Mammalia</taxon>
        <taxon>Eutheria</taxon>
        <taxon>Laurasiatheria</taxon>
        <taxon>Artiodactyla</taxon>
        <taxon>Whippomorpha</taxon>
        <taxon>Cetacea</taxon>
        <taxon>Odontoceti</taxon>
        <taxon>Delphinidae</taxon>
        <taxon>Tursiops</taxon>
    </lineage>
</organism>
<evidence type="ECO:0000256" key="2">
    <source>
        <dbReference type="ARBA" id="ARBA00022475"/>
    </source>
</evidence>
<dbReference type="AlphaFoldDB" id="A0A6J3Q3S4"/>
<keyword evidence="2" id="KW-1003">Cell membrane</keyword>
<keyword evidence="6" id="KW-0732">Signal</keyword>
<dbReference type="Proteomes" id="UP000245320">
    <property type="component" value="Chromosome 15"/>
</dbReference>
<evidence type="ECO:0000256" key="3">
    <source>
        <dbReference type="ARBA" id="ARBA00022685"/>
    </source>
</evidence>
<evidence type="ECO:0000256" key="14">
    <source>
        <dbReference type="ARBA" id="ARBA00054001"/>
    </source>
</evidence>
<dbReference type="PANTHER" id="PTHR24027">
    <property type="entry name" value="CADHERIN-23"/>
    <property type="match status" value="1"/>
</dbReference>
<dbReference type="Gene3D" id="2.60.40.60">
    <property type="entry name" value="Cadherins"/>
    <property type="match status" value="5"/>
</dbReference>
<evidence type="ECO:0000256" key="4">
    <source>
        <dbReference type="ARBA" id="ARBA00022692"/>
    </source>
</evidence>
<dbReference type="RefSeq" id="XP_033696914.1">
    <property type="nucleotide sequence ID" value="XM_033841023.1"/>
</dbReference>
<feature type="compositionally biased region" description="Gly residues" evidence="17">
    <location>
        <begin position="14"/>
        <end position="25"/>
    </location>
</feature>
<feature type="region of interest" description="Disordered" evidence="17">
    <location>
        <begin position="270"/>
        <end position="314"/>
    </location>
</feature>
<gene>
    <name evidence="20" type="primary">LOC101329561</name>
</gene>
<feature type="domain" description="Cadherin" evidence="18">
    <location>
        <begin position="537"/>
        <end position="651"/>
    </location>
</feature>
<dbReference type="GO" id="GO:0007043">
    <property type="term" value="P:cell-cell junction assembly"/>
    <property type="evidence" value="ECO:0007669"/>
    <property type="project" value="TreeGrafter"/>
</dbReference>
<feature type="compositionally biased region" description="Basic and acidic residues" evidence="17">
    <location>
        <begin position="76"/>
        <end position="86"/>
    </location>
</feature>
<dbReference type="InterPro" id="IPR015919">
    <property type="entry name" value="Cadherin-like_sf"/>
</dbReference>
<keyword evidence="3" id="KW-0165">Cleavage on pair of basic residues</keyword>
<dbReference type="FunFam" id="2.60.40.60:FF:000019">
    <property type="entry name" value="Cadherin 2"/>
    <property type="match status" value="1"/>
</dbReference>
<evidence type="ECO:0000256" key="5">
    <source>
        <dbReference type="ARBA" id="ARBA00022723"/>
    </source>
</evidence>
<dbReference type="GO" id="GO:0005509">
    <property type="term" value="F:calcium ion binding"/>
    <property type="evidence" value="ECO:0007669"/>
    <property type="project" value="UniProtKB-UniRule"/>
</dbReference>
<dbReference type="GO" id="GO:0016477">
    <property type="term" value="P:cell migration"/>
    <property type="evidence" value="ECO:0007669"/>
    <property type="project" value="TreeGrafter"/>
</dbReference>
<dbReference type="SMART" id="SM00112">
    <property type="entry name" value="CA"/>
    <property type="match status" value="4"/>
</dbReference>
<dbReference type="GO" id="GO:0016342">
    <property type="term" value="C:catenin complex"/>
    <property type="evidence" value="ECO:0007669"/>
    <property type="project" value="TreeGrafter"/>
</dbReference>
<name>A0A6J3Q3S4_TURTR</name>
<dbReference type="OrthoDB" id="9678727at2759"/>
<dbReference type="GO" id="GO:0007156">
    <property type="term" value="P:homophilic cell adhesion via plasma membrane adhesion molecules"/>
    <property type="evidence" value="ECO:0007669"/>
    <property type="project" value="InterPro"/>
</dbReference>
<feature type="domain" description="Cadherin" evidence="18">
    <location>
        <begin position="422"/>
        <end position="536"/>
    </location>
</feature>
<evidence type="ECO:0000313" key="20">
    <source>
        <dbReference type="RefSeq" id="XP_033696914.1"/>
    </source>
</evidence>
<evidence type="ECO:0000256" key="17">
    <source>
        <dbReference type="SAM" id="MobiDB-lite"/>
    </source>
</evidence>
<keyword evidence="9" id="KW-0130">Cell adhesion</keyword>
<evidence type="ECO:0000256" key="12">
    <source>
        <dbReference type="ARBA" id="ARBA00023180"/>
    </source>
</evidence>
<sequence>MPCPGRVVRWGAAAGRGRGVRGCGAEGAAPLRPASGRASAGAGRRGGASAGPPRGFTCSSERAEQRRGRLRGRRTHPPEGARRRPDLASLPEPGGSRGGAAWLQELGPLERRRPRSERRYRGGGGERAPGARHRAGAGARRGAAGKMTVGSGVLLVLLSLSGALRAHNGDLTARETCKAGFSEEDYTALISQNILEGEKVLKVKFSSCLGTKGTHYETDSMDFKVGADGTVFATRELQIPSEQVAFTVTAWDRQTAERWDAAVRLLVAQTSPTRSGHKKGKKSAPLDPVQPPNDTLLPWPQHQSSNGLRRQKRDWVIPPINVPENSRGPFPQQLVRIRSDKDSDIPIRYSITGVGADQPPVEVFSIDSMSGRMYVTRPMDREERASYHLRAHAVDMNGNKVENPIDLYIYVIDMNDNRPEFLSQLYNGSVDEGSRPGTYVMTVTASDADDGTTANGMVRYRIVTQTPQSPSQNMFTINSETGDIVTVAAGLDREKVQQYTVIVQATDMEGNLNYGLSNTATAIITVTDVNDNPPEFTASTYAGEVPENRVEMVVANLTVMDRDQPHSPNWNAVYRIISGDPSGHFSVRTDPVTNEGMVTVVKAVDYELNRAFMLTVMVSNQAPLASGIQMSFQSTAGVTISVMDINEAPYFPSNHKLIRLEEGVPTGTVLTTFLAVDPDRFMQQAVRYSKLSDPANWLHINATNGQISTAAVLDRESPYIRNNVYEATFLAADNAYGPEQLLMLQPP</sequence>
<keyword evidence="7" id="KW-0677">Repeat</keyword>
<keyword evidence="4" id="KW-0812">Transmembrane</keyword>
<proteinExistence type="predicted"/>
<dbReference type="PROSITE" id="PS50268">
    <property type="entry name" value="CADHERIN_2"/>
    <property type="match status" value="4"/>
</dbReference>
<feature type="region of interest" description="Disordered" evidence="17">
    <location>
        <begin position="11"/>
        <end position="143"/>
    </location>
</feature>
<dbReference type="SMART" id="SM01055">
    <property type="entry name" value="Cadherin_pro"/>
    <property type="match status" value="1"/>
</dbReference>
<feature type="domain" description="Cadherin" evidence="18">
    <location>
        <begin position="314"/>
        <end position="421"/>
    </location>
</feature>
<dbReference type="Pfam" id="PF00028">
    <property type="entry name" value="Cadherin"/>
    <property type="match status" value="4"/>
</dbReference>
<dbReference type="GO" id="GO:0044331">
    <property type="term" value="P:cell-cell adhesion mediated by cadherin"/>
    <property type="evidence" value="ECO:0007669"/>
    <property type="project" value="TreeGrafter"/>
</dbReference>
<keyword evidence="19" id="KW-1185">Reference proteome</keyword>
<evidence type="ECO:0000256" key="15">
    <source>
        <dbReference type="ARBA" id="ARBA00081476"/>
    </source>
</evidence>
<dbReference type="InterPro" id="IPR002126">
    <property type="entry name" value="Cadherin-like_dom"/>
</dbReference>
<dbReference type="FunFam" id="2.60.40.60:FF:000287">
    <property type="entry name" value="Cadherin-4"/>
    <property type="match status" value="1"/>
</dbReference>
<dbReference type="PROSITE" id="PS00232">
    <property type="entry name" value="CADHERIN_1"/>
    <property type="match status" value="1"/>
</dbReference>
<evidence type="ECO:0000256" key="16">
    <source>
        <dbReference type="PROSITE-ProRule" id="PRU00043"/>
    </source>
</evidence>
<keyword evidence="11" id="KW-0472">Membrane</keyword>
<feature type="domain" description="Cadherin" evidence="18">
    <location>
        <begin position="652"/>
        <end position="738"/>
    </location>
</feature>
<keyword evidence="5" id="KW-0479">Metal-binding</keyword>
<reference evidence="20" key="1">
    <citation type="submission" date="2025-08" db="UniProtKB">
        <authorList>
            <consortium name="RefSeq"/>
        </authorList>
    </citation>
    <scope>IDENTIFICATION</scope>
    <source>
        <tissue evidence="20">Spleen</tissue>
    </source>
</reference>
<dbReference type="InterPro" id="IPR039808">
    <property type="entry name" value="Cadherin"/>
</dbReference>
<dbReference type="SUPFAM" id="SSF49313">
    <property type="entry name" value="Cadherin-like"/>
    <property type="match status" value="5"/>
</dbReference>
<dbReference type="GO" id="GO:0000902">
    <property type="term" value="P:cell morphogenesis"/>
    <property type="evidence" value="ECO:0007669"/>
    <property type="project" value="TreeGrafter"/>
</dbReference>
<dbReference type="GO" id="GO:0016339">
    <property type="term" value="P:calcium-dependent cell-cell adhesion via plasma membrane cell adhesion molecules"/>
    <property type="evidence" value="ECO:0007669"/>
    <property type="project" value="TreeGrafter"/>
</dbReference>
<dbReference type="Pfam" id="PF08758">
    <property type="entry name" value="Cadherin_pro"/>
    <property type="match status" value="1"/>
</dbReference>
<dbReference type="GO" id="GO:0034332">
    <property type="term" value="P:adherens junction organization"/>
    <property type="evidence" value="ECO:0007669"/>
    <property type="project" value="TreeGrafter"/>
</dbReference>
<comment type="function">
    <text evidence="14">Cadherins are calcium-dependent cell adhesion proteins. They preferentially interact with themselves in a homophilic manner in connecting cells; cadherins may thus contribute to the sorting of heterogeneous cell types. May play an important role in retinal development.</text>
</comment>
<evidence type="ECO:0000313" key="19">
    <source>
        <dbReference type="Proteomes" id="UP000245320"/>
    </source>
</evidence>
<comment type="subcellular location">
    <subcellularLocation>
        <location evidence="1">Cell membrane</location>
        <topology evidence="1">Single-pass type I membrane protein</topology>
    </subcellularLocation>
</comment>
<dbReference type="GO" id="GO:0005912">
    <property type="term" value="C:adherens junction"/>
    <property type="evidence" value="ECO:0007669"/>
    <property type="project" value="TreeGrafter"/>
</dbReference>
<accession>A0A6J3Q3S4</accession>
<dbReference type="GO" id="GO:0045296">
    <property type="term" value="F:cadherin binding"/>
    <property type="evidence" value="ECO:0007669"/>
    <property type="project" value="TreeGrafter"/>
</dbReference>
<dbReference type="GO" id="GO:0008013">
    <property type="term" value="F:beta-catenin binding"/>
    <property type="evidence" value="ECO:0007669"/>
    <property type="project" value="TreeGrafter"/>
</dbReference>
<dbReference type="CDD" id="cd11304">
    <property type="entry name" value="Cadherin_repeat"/>
    <property type="match status" value="4"/>
</dbReference>
<evidence type="ECO:0000259" key="18">
    <source>
        <dbReference type="PROSITE" id="PS50268"/>
    </source>
</evidence>
<evidence type="ECO:0000256" key="8">
    <source>
        <dbReference type="ARBA" id="ARBA00022837"/>
    </source>
</evidence>
<evidence type="ECO:0000256" key="6">
    <source>
        <dbReference type="ARBA" id="ARBA00022729"/>
    </source>
</evidence>
<evidence type="ECO:0000256" key="9">
    <source>
        <dbReference type="ARBA" id="ARBA00022889"/>
    </source>
</evidence>
<keyword evidence="10" id="KW-1133">Transmembrane helix</keyword>
<dbReference type="InterPro" id="IPR014868">
    <property type="entry name" value="Cadherin_pro_dom"/>
</dbReference>
<protein>
    <recommendedName>
        <fullName evidence="13">Cadherin-4</fullName>
    </recommendedName>
    <alternativeName>
        <fullName evidence="15">Retinal cadherin</fullName>
    </alternativeName>
</protein>
<dbReference type="PANTHER" id="PTHR24027:SF81">
    <property type="entry name" value="CADHERIN-4"/>
    <property type="match status" value="1"/>
</dbReference>
<dbReference type="FunFam" id="2.60.40.60:FF:000027">
    <property type="entry name" value="Cadherin 2"/>
    <property type="match status" value="1"/>
</dbReference>
<keyword evidence="12" id="KW-0325">Glycoprotein</keyword>
<dbReference type="InParanoid" id="A0A6J3Q3S4"/>
<feature type="compositionally biased region" description="Low complexity" evidence="17">
    <location>
        <begin position="26"/>
        <end position="42"/>
    </location>
</feature>
<evidence type="ECO:0000256" key="1">
    <source>
        <dbReference type="ARBA" id="ARBA00004251"/>
    </source>
</evidence>
<dbReference type="FunFam" id="2.60.40.60:FF:000022">
    <property type="entry name" value="Cadherin 2"/>
    <property type="match status" value="1"/>
</dbReference>
<keyword evidence="8 16" id="KW-0106">Calcium</keyword>